<dbReference type="InterPro" id="IPR006633">
    <property type="entry name" value="Carb-bd_sugar_hydrolysis-dom"/>
</dbReference>
<dbReference type="SMART" id="SM00710">
    <property type="entry name" value="PbH1"/>
    <property type="match status" value="16"/>
</dbReference>
<sequence>MADDLPPPATAAQQFTTPASPAATEERCLRRQDTKRRRSIQQKDEEGCCTSSMAATADDNLQPINKRFKAESPGEARSKDSTPVENELARYQPASDGTNYWDRMPDELVLKVFSFLYEYDIATLSAVSRRFYSISNDLNLWRTLYQQAFEYTVPLFHLDNGKFEFRDVKRCRDHNPWKESFRQLRFGVHVRPRKNHIYEGLKGRNLKQFDRLEQALIFLEAEPTREKLIFLHSGTYFPEPIIIKSPVQIIGAAAGNPGTEINRNVIIENTEDTTICFMEGSAGAYVGYSTLRFNPEKKSGAPGGPQHQTHYALCITDATTVTVDRCRINSTSDVGAALCVKKGAEPKVIIKSATFTTEKMSESLLLRRGQFMENRIYSNAFAGIWITSHSDPTIRKNEIYSGQQGGVYIFSEGRGLIEQNNIYGNALAGIQIRTCSDPIVRLNKIHDGLHGGIYVHEKGKGLIEENEVYGNTLAGIWVTTGSSPILRKNRIHSGKQVGVYFYDNGHGLLEENDIFNHLYSGVQIRTGSNPKITRNKIWGGQNGGVLVYNGGLGVLEDNEIFDNAMAGVWIKTDSHPVLKRNKIYDGRDGGVCIFNKGRGLLEENEIYRNAQAGVLISTESHPTLRRNRIYEGKAAGIEITNNATATLEGNHLFRNKFGGLCLATDVKPTLRDNHIYDNYNAVEKAVQRGQCLFKISSCTSFPMHNFYRCITCNTTDRNAICINCIRTCHKGHRIEFVRHDRFFCDCGAGSLERQCTLQSEVRDNDTVYDSATPTETETPQQNEP</sequence>
<keyword evidence="4" id="KW-0677">Repeat</keyword>
<dbReference type="InterPro" id="IPR022441">
    <property type="entry name" value="Para_beta_helix_rpt-2"/>
</dbReference>
<organism evidence="13 14">
    <name type="scientific">Diploscapter pachys</name>
    <dbReference type="NCBI Taxonomy" id="2018661"/>
    <lineage>
        <taxon>Eukaryota</taxon>
        <taxon>Metazoa</taxon>
        <taxon>Ecdysozoa</taxon>
        <taxon>Nematoda</taxon>
        <taxon>Chromadorea</taxon>
        <taxon>Rhabditida</taxon>
        <taxon>Rhabditina</taxon>
        <taxon>Rhabditomorpha</taxon>
        <taxon>Rhabditoidea</taxon>
        <taxon>Rhabditidae</taxon>
        <taxon>Diploscapter</taxon>
    </lineage>
</organism>
<dbReference type="PROSITE" id="PS50181">
    <property type="entry name" value="FBOX"/>
    <property type="match status" value="1"/>
</dbReference>
<dbReference type="InterPro" id="IPR001810">
    <property type="entry name" value="F-box_dom"/>
</dbReference>
<feature type="region of interest" description="Disordered" evidence="10">
    <location>
        <begin position="68"/>
        <end position="91"/>
    </location>
</feature>
<evidence type="ECO:0000256" key="2">
    <source>
        <dbReference type="ARBA" id="ARBA00004906"/>
    </source>
</evidence>
<dbReference type="Gene3D" id="2.160.20.10">
    <property type="entry name" value="Single-stranded right-handed beta-helix, Pectin lyase-like"/>
    <property type="match status" value="2"/>
</dbReference>
<reference evidence="13 14" key="1">
    <citation type="journal article" date="2017" name="Curr. Biol.">
        <title>Genome architecture and evolution of a unichromosomal asexual nematode.</title>
        <authorList>
            <person name="Fradin H."/>
            <person name="Zegar C."/>
            <person name="Gutwein M."/>
            <person name="Lucas J."/>
            <person name="Kovtun M."/>
            <person name="Corcoran D."/>
            <person name="Baugh L.R."/>
            <person name="Kiontke K."/>
            <person name="Gunsalus K."/>
            <person name="Fitch D.H."/>
            <person name="Piano F."/>
        </authorList>
    </citation>
    <scope>NUCLEOTIDE SEQUENCE [LARGE SCALE GENOMIC DNA]</scope>
    <source>
        <strain evidence="13">PF1309</strain>
    </source>
</reference>
<keyword evidence="14" id="KW-1185">Reference proteome</keyword>
<dbReference type="InterPro" id="IPR047504">
    <property type="entry name" value="FBXO11_UBR-box"/>
</dbReference>
<dbReference type="InterPro" id="IPR012334">
    <property type="entry name" value="Pectin_lyas_fold"/>
</dbReference>
<keyword evidence="6" id="KW-0833">Ubl conjugation pathway</keyword>
<accession>A0A2A2JVD2</accession>
<evidence type="ECO:0000256" key="1">
    <source>
        <dbReference type="ARBA" id="ARBA00004123"/>
    </source>
</evidence>
<evidence type="ECO:0000313" key="13">
    <source>
        <dbReference type="EMBL" id="PAV65542.1"/>
    </source>
</evidence>
<protein>
    <recommendedName>
        <fullName evidence="15">F-box domain-containing protein</fullName>
    </recommendedName>
</protein>
<dbReference type="GO" id="GO:0006511">
    <property type="term" value="P:ubiquitin-dependent protein catabolic process"/>
    <property type="evidence" value="ECO:0007669"/>
    <property type="project" value="TreeGrafter"/>
</dbReference>
<evidence type="ECO:0000256" key="4">
    <source>
        <dbReference type="ARBA" id="ARBA00022737"/>
    </source>
</evidence>
<dbReference type="NCBIfam" id="TIGR03804">
    <property type="entry name" value="para_beta_helix"/>
    <property type="match status" value="1"/>
</dbReference>
<dbReference type="SMART" id="SM00256">
    <property type="entry name" value="FBOX"/>
    <property type="match status" value="1"/>
</dbReference>
<evidence type="ECO:0000256" key="10">
    <source>
        <dbReference type="SAM" id="MobiDB-lite"/>
    </source>
</evidence>
<gene>
    <name evidence="13" type="ORF">WR25_00824</name>
</gene>
<dbReference type="GO" id="GO:0008270">
    <property type="term" value="F:zinc ion binding"/>
    <property type="evidence" value="ECO:0007669"/>
    <property type="project" value="UniProtKB-KW"/>
</dbReference>
<evidence type="ECO:0000259" key="11">
    <source>
        <dbReference type="PROSITE" id="PS50181"/>
    </source>
</evidence>
<proteinExistence type="predicted"/>
<keyword evidence="7" id="KW-0862">Zinc</keyword>
<feature type="compositionally biased region" description="Low complexity" evidence="10">
    <location>
        <begin position="10"/>
        <end position="23"/>
    </location>
</feature>
<feature type="domain" description="UBR-type" evidence="12">
    <location>
        <begin position="689"/>
        <end position="760"/>
    </location>
</feature>
<evidence type="ECO:0000313" key="14">
    <source>
        <dbReference type="Proteomes" id="UP000218231"/>
    </source>
</evidence>
<dbReference type="Pfam" id="PF12937">
    <property type="entry name" value="F-box-like"/>
    <property type="match status" value="1"/>
</dbReference>
<dbReference type="Proteomes" id="UP000218231">
    <property type="component" value="Unassembled WGS sequence"/>
</dbReference>
<dbReference type="Gene3D" id="1.20.1280.50">
    <property type="match status" value="1"/>
</dbReference>
<dbReference type="AlphaFoldDB" id="A0A2A2JVD2"/>
<evidence type="ECO:0000256" key="9">
    <source>
        <dbReference type="PROSITE-ProRule" id="PRU00508"/>
    </source>
</evidence>
<keyword evidence="8" id="KW-0539">Nucleus</keyword>
<dbReference type="SMART" id="SM00722">
    <property type="entry name" value="CASH"/>
    <property type="match status" value="2"/>
</dbReference>
<feature type="compositionally biased region" description="Basic and acidic residues" evidence="10">
    <location>
        <begin position="68"/>
        <end position="82"/>
    </location>
</feature>
<evidence type="ECO:0000256" key="5">
    <source>
        <dbReference type="ARBA" id="ARBA00022771"/>
    </source>
</evidence>
<dbReference type="PROSITE" id="PS51157">
    <property type="entry name" value="ZF_UBR"/>
    <property type="match status" value="1"/>
</dbReference>
<evidence type="ECO:0000256" key="8">
    <source>
        <dbReference type="ARBA" id="ARBA00023242"/>
    </source>
</evidence>
<keyword evidence="5" id="KW-0863">Zinc-finger</keyword>
<dbReference type="STRING" id="2018661.A0A2A2JVD2"/>
<feature type="region of interest" description="Disordered" evidence="10">
    <location>
        <begin position="1"/>
        <end position="51"/>
    </location>
</feature>
<evidence type="ECO:0008006" key="15">
    <source>
        <dbReference type="Google" id="ProtNLM"/>
    </source>
</evidence>
<evidence type="ECO:0000256" key="7">
    <source>
        <dbReference type="ARBA" id="ARBA00022833"/>
    </source>
</evidence>
<evidence type="ECO:0000259" key="12">
    <source>
        <dbReference type="PROSITE" id="PS51157"/>
    </source>
</evidence>
<feature type="domain" description="F-box" evidence="11">
    <location>
        <begin position="98"/>
        <end position="144"/>
    </location>
</feature>
<dbReference type="SMART" id="SM00396">
    <property type="entry name" value="ZnF_UBR1"/>
    <property type="match status" value="1"/>
</dbReference>
<dbReference type="OrthoDB" id="427974at2759"/>
<dbReference type="FunFam" id="2.160.20.10:FF:000005">
    <property type="entry name" value="F-box only protein 11"/>
    <property type="match status" value="1"/>
</dbReference>
<dbReference type="GO" id="GO:0042981">
    <property type="term" value="P:regulation of apoptotic process"/>
    <property type="evidence" value="ECO:0007669"/>
    <property type="project" value="TreeGrafter"/>
</dbReference>
<dbReference type="SUPFAM" id="SSF81383">
    <property type="entry name" value="F-box domain"/>
    <property type="match status" value="1"/>
</dbReference>
<dbReference type="InterPro" id="IPR039448">
    <property type="entry name" value="Beta_helix"/>
</dbReference>
<comment type="subcellular location">
    <subcellularLocation>
        <location evidence="1">Nucleus</location>
    </subcellularLocation>
</comment>
<dbReference type="PANTHER" id="PTHR22990">
    <property type="entry name" value="F-BOX ONLY PROTEIN"/>
    <property type="match status" value="1"/>
</dbReference>
<dbReference type="InterPro" id="IPR006626">
    <property type="entry name" value="PbH1"/>
</dbReference>
<dbReference type="Pfam" id="PF13229">
    <property type="entry name" value="Beta_helix"/>
    <property type="match status" value="2"/>
</dbReference>
<dbReference type="SUPFAM" id="SSF51126">
    <property type="entry name" value="Pectin lyase-like"/>
    <property type="match status" value="2"/>
</dbReference>
<dbReference type="InterPro" id="IPR051550">
    <property type="entry name" value="SCF-Subunits/Alg-Epimerases"/>
</dbReference>
<dbReference type="GO" id="GO:0005634">
    <property type="term" value="C:nucleus"/>
    <property type="evidence" value="ECO:0007669"/>
    <property type="project" value="UniProtKB-SubCell"/>
</dbReference>
<dbReference type="InterPro" id="IPR011050">
    <property type="entry name" value="Pectin_lyase_fold/virulence"/>
</dbReference>
<feature type="zinc finger region" description="UBR-type" evidence="9">
    <location>
        <begin position="689"/>
        <end position="760"/>
    </location>
</feature>
<dbReference type="Pfam" id="PF02207">
    <property type="entry name" value="zf-UBR"/>
    <property type="match status" value="1"/>
</dbReference>
<dbReference type="CDD" id="cd19676">
    <property type="entry name" value="UBR-box_UBR6_FBXO11"/>
    <property type="match status" value="1"/>
</dbReference>
<dbReference type="PANTHER" id="PTHR22990:SF20">
    <property type="entry name" value="F-BOX ONLY PROTEIN 11"/>
    <property type="match status" value="1"/>
</dbReference>
<comment type="caution">
    <text evidence="13">The sequence shown here is derived from an EMBL/GenBank/DDBJ whole genome shotgun (WGS) entry which is preliminary data.</text>
</comment>
<evidence type="ECO:0000256" key="6">
    <source>
        <dbReference type="ARBA" id="ARBA00022786"/>
    </source>
</evidence>
<dbReference type="FunFam" id="2.160.20.10:FF:000006">
    <property type="entry name" value="F-box only protein 11"/>
    <property type="match status" value="1"/>
</dbReference>
<dbReference type="InterPro" id="IPR036047">
    <property type="entry name" value="F-box-like_dom_sf"/>
</dbReference>
<dbReference type="EMBL" id="LIAE01010204">
    <property type="protein sequence ID" value="PAV65542.1"/>
    <property type="molecule type" value="Genomic_DNA"/>
</dbReference>
<evidence type="ECO:0000256" key="3">
    <source>
        <dbReference type="ARBA" id="ARBA00022723"/>
    </source>
</evidence>
<keyword evidence="3" id="KW-0479">Metal-binding</keyword>
<comment type="pathway">
    <text evidence="2">Protein modification; protein ubiquitination.</text>
</comment>
<dbReference type="InterPro" id="IPR003126">
    <property type="entry name" value="Znf_UBR"/>
</dbReference>
<name>A0A2A2JVD2_9BILA</name>